<dbReference type="Gene3D" id="1.10.630.10">
    <property type="entry name" value="Cytochrome P450"/>
    <property type="match status" value="1"/>
</dbReference>
<dbReference type="InterPro" id="IPR036396">
    <property type="entry name" value="Cyt_P450_sf"/>
</dbReference>
<dbReference type="CDD" id="cd11060">
    <property type="entry name" value="CYP57A1-like"/>
    <property type="match status" value="1"/>
</dbReference>
<evidence type="ECO:0000313" key="7">
    <source>
        <dbReference type="Proteomes" id="UP001408356"/>
    </source>
</evidence>
<keyword evidence="7" id="KW-1185">Reference proteome</keyword>
<dbReference type="Pfam" id="PF00067">
    <property type="entry name" value="p450"/>
    <property type="match status" value="1"/>
</dbReference>
<keyword evidence="4" id="KW-0479">Metal-binding</keyword>
<comment type="caution">
    <text evidence="6">The sequence shown here is derived from an EMBL/GenBank/DDBJ whole genome shotgun (WGS) entry which is preliminary data.</text>
</comment>
<organism evidence="6 7">
    <name type="scientific">Seiridium unicorne</name>
    <dbReference type="NCBI Taxonomy" id="138068"/>
    <lineage>
        <taxon>Eukaryota</taxon>
        <taxon>Fungi</taxon>
        <taxon>Dikarya</taxon>
        <taxon>Ascomycota</taxon>
        <taxon>Pezizomycotina</taxon>
        <taxon>Sordariomycetes</taxon>
        <taxon>Xylariomycetidae</taxon>
        <taxon>Amphisphaeriales</taxon>
        <taxon>Sporocadaceae</taxon>
        <taxon>Seiridium</taxon>
    </lineage>
</organism>
<dbReference type="PRINTS" id="PR00463">
    <property type="entry name" value="EP450I"/>
</dbReference>
<evidence type="ECO:0000256" key="3">
    <source>
        <dbReference type="ARBA" id="ARBA00022617"/>
    </source>
</evidence>
<evidence type="ECO:0000256" key="1">
    <source>
        <dbReference type="ARBA" id="ARBA00001971"/>
    </source>
</evidence>
<dbReference type="EMBL" id="JARVKF010000437">
    <property type="protein sequence ID" value="KAK9413623.1"/>
    <property type="molecule type" value="Genomic_DNA"/>
</dbReference>
<proteinExistence type="inferred from homology"/>
<accession>A0ABR2UGK8</accession>
<evidence type="ECO:0000256" key="4">
    <source>
        <dbReference type="ARBA" id="ARBA00022723"/>
    </source>
</evidence>
<evidence type="ECO:0000313" key="6">
    <source>
        <dbReference type="EMBL" id="KAK9413623.1"/>
    </source>
</evidence>
<dbReference type="PANTHER" id="PTHR24305">
    <property type="entry name" value="CYTOCHROME P450"/>
    <property type="match status" value="1"/>
</dbReference>
<reference evidence="6 7" key="1">
    <citation type="journal article" date="2024" name="J. Plant Pathol.">
        <title>Sequence and assembly of the genome of Seiridium unicorne, isolate CBS 538.82, causal agent of cypress canker disease.</title>
        <authorList>
            <person name="Scali E."/>
            <person name="Rocca G.D."/>
            <person name="Danti R."/>
            <person name="Garbelotto M."/>
            <person name="Barberini S."/>
            <person name="Baroncelli R."/>
            <person name="Emiliani G."/>
        </authorList>
    </citation>
    <scope>NUCLEOTIDE SEQUENCE [LARGE SCALE GENOMIC DNA]</scope>
    <source>
        <strain evidence="6 7">BM-138-508</strain>
    </source>
</reference>
<dbReference type="SUPFAM" id="SSF48264">
    <property type="entry name" value="Cytochrome P450"/>
    <property type="match status" value="1"/>
</dbReference>
<dbReference type="PANTHER" id="PTHR24305:SF232">
    <property type="entry name" value="P450, PUTATIVE (EUROFUNG)-RELATED"/>
    <property type="match status" value="1"/>
</dbReference>
<name>A0ABR2UGK8_9PEZI</name>
<dbReference type="InterPro" id="IPR050121">
    <property type="entry name" value="Cytochrome_P450_monoxygenase"/>
</dbReference>
<evidence type="ECO:0000256" key="2">
    <source>
        <dbReference type="ARBA" id="ARBA00010617"/>
    </source>
</evidence>
<dbReference type="InterPro" id="IPR001128">
    <property type="entry name" value="Cyt_P450"/>
</dbReference>
<dbReference type="Proteomes" id="UP001408356">
    <property type="component" value="Unassembled WGS sequence"/>
</dbReference>
<keyword evidence="5" id="KW-0408">Iron</keyword>
<sequence length="432" mass="48163">MADSLITRSSDPQISYDEVSVSHPDAIKMILLAPLRKGSWYKVMALPDYRFLSPMSTVDPKTKIEKSKHAAPAYTLSNLLRREEVIAGAILPLLDWLDAYAADKKPMDLDHFFSYTTFDVVGEFAFSKRFGFLEQGKDIENAIKSSKALSGYVSVAGFYGWIHNALLANPFITWLGVLPMGHLGNTTQKALRDREGNEDARFDAISHWFQEHGQNPEGFTIRDIYAIALGAVGAGSDTVACGLQSFVYHMIRHSSAWQRVQGELSDAKLVGRCGGRLVSYADAQKLTYLQACIKESLRVFNPVPMGLPRLVPAGGLTVGNRTLPAGTIVSVSPSVMHRSKEIWGQDAHEFNPDRWFAKDTTSKEKYWIPFGAGYNSCPGQNLAKVELSKIAATIVRDYDICQVDGKEEWSWKAYFTVVPHSWPVFVQKRKTE</sequence>
<dbReference type="InterPro" id="IPR002401">
    <property type="entry name" value="Cyt_P450_E_grp-I"/>
</dbReference>
<protein>
    <submittedName>
        <fullName evidence="6">Pisatin demethylase</fullName>
    </submittedName>
</protein>
<evidence type="ECO:0000256" key="5">
    <source>
        <dbReference type="ARBA" id="ARBA00023004"/>
    </source>
</evidence>
<keyword evidence="3" id="KW-0349">Heme</keyword>
<dbReference type="PRINTS" id="PR00385">
    <property type="entry name" value="P450"/>
</dbReference>
<comment type="cofactor">
    <cofactor evidence="1">
        <name>heme</name>
        <dbReference type="ChEBI" id="CHEBI:30413"/>
    </cofactor>
</comment>
<gene>
    <name evidence="6" type="ORF">SUNI508_11832</name>
</gene>
<comment type="similarity">
    <text evidence="2">Belongs to the cytochrome P450 family.</text>
</comment>